<dbReference type="EMBL" id="BMZB01000002">
    <property type="protein sequence ID" value="GGZ33897.1"/>
    <property type="molecule type" value="Genomic_DNA"/>
</dbReference>
<organism evidence="1 2">
    <name type="scientific">Asticcacaulis endophyticus</name>
    <dbReference type="NCBI Taxonomy" id="1395890"/>
    <lineage>
        <taxon>Bacteria</taxon>
        <taxon>Pseudomonadati</taxon>
        <taxon>Pseudomonadota</taxon>
        <taxon>Alphaproteobacteria</taxon>
        <taxon>Caulobacterales</taxon>
        <taxon>Caulobacteraceae</taxon>
        <taxon>Asticcacaulis</taxon>
    </lineage>
</organism>
<evidence type="ECO:0000313" key="2">
    <source>
        <dbReference type="Proteomes" id="UP000662572"/>
    </source>
</evidence>
<accession>A0A918UUK6</accession>
<protein>
    <submittedName>
        <fullName evidence="1">Uncharacterized protein</fullName>
    </submittedName>
</protein>
<sequence>MRQPTQISWITAAAILIVAHPSDRHNLFFEVESLGHTDIHIRQLENELKILLTFPNKTPEALRAMSLGVLVRGLAEQWIFALYERLRTQREILSPTKKPLTFGGKLTPLNPFYDKLELLRMPIAKNQIRKSTVTDHPIPLFDHDSGSAGWRITDPSSGAPIDLVRRDLSDEFLTIINTCR</sequence>
<dbReference type="Proteomes" id="UP000662572">
    <property type="component" value="Unassembled WGS sequence"/>
</dbReference>
<evidence type="ECO:0000313" key="1">
    <source>
        <dbReference type="EMBL" id="GGZ33897.1"/>
    </source>
</evidence>
<reference evidence="1" key="1">
    <citation type="journal article" date="2014" name="Int. J. Syst. Evol. Microbiol.">
        <title>Complete genome sequence of Corynebacterium casei LMG S-19264T (=DSM 44701T), isolated from a smear-ripened cheese.</title>
        <authorList>
            <consortium name="US DOE Joint Genome Institute (JGI-PGF)"/>
            <person name="Walter F."/>
            <person name="Albersmeier A."/>
            <person name="Kalinowski J."/>
            <person name="Ruckert C."/>
        </authorList>
    </citation>
    <scope>NUCLEOTIDE SEQUENCE</scope>
    <source>
        <strain evidence="1">KCTC 32296</strain>
    </source>
</reference>
<keyword evidence="2" id="KW-1185">Reference proteome</keyword>
<name>A0A918UUK6_9CAUL</name>
<comment type="caution">
    <text evidence="1">The sequence shown here is derived from an EMBL/GenBank/DDBJ whole genome shotgun (WGS) entry which is preliminary data.</text>
</comment>
<gene>
    <name evidence="1" type="ORF">GCM10011273_20330</name>
</gene>
<dbReference type="AlphaFoldDB" id="A0A918UUK6"/>
<proteinExistence type="predicted"/>
<reference evidence="1" key="2">
    <citation type="submission" date="2020-09" db="EMBL/GenBank/DDBJ databases">
        <authorList>
            <person name="Sun Q."/>
            <person name="Kim S."/>
        </authorList>
    </citation>
    <scope>NUCLEOTIDE SEQUENCE</scope>
    <source>
        <strain evidence="1">KCTC 32296</strain>
    </source>
</reference>
<dbReference type="RefSeq" id="WP_189486333.1">
    <property type="nucleotide sequence ID" value="NZ_BMZB01000002.1"/>
</dbReference>